<evidence type="ECO:0000313" key="2">
    <source>
        <dbReference type="Proteomes" id="UP001279734"/>
    </source>
</evidence>
<evidence type="ECO:0000313" key="1">
    <source>
        <dbReference type="EMBL" id="GMH06152.1"/>
    </source>
</evidence>
<protein>
    <submittedName>
        <fullName evidence="1">Uncharacterized protein</fullName>
    </submittedName>
</protein>
<keyword evidence="2" id="KW-1185">Reference proteome</keyword>
<dbReference type="AlphaFoldDB" id="A0AAD3S8R4"/>
<organism evidence="1 2">
    <name type="scientific">Nepenthes gracilis</name>
    <name type="common">Slender pitcher plant</name>
    <dbReference type="NCBI Taxonomy" id="150966"/>
    <lineage>
        <taxon>Eukaryota</taxon>
        <taxon>Viridiplantae</taxon>
        <taxon>Streptophyta</taxon>
        <taxon>Embryophyta</taxon>
        <taxon>Tracheophyta</taxon>
        <taxon>Spermatophyta</taxon>
        <taxon>Magnoliopsida</taxon>
        <taxon>eudicotyledons</taxon>
        <taxon>Gunneridae</taxon>
        <taxon>Pentapetalae</taxon>
        <taxon>Caryophyllales</taxon>
        <taxon>Nepenthaceae</taxon>
        <taxon>Nepenthes</taxon>
    </lineage>
</organism>
<accession>A0AAD3S8R4</accession>
<dbReference type="EMBL" id="BSYO01000006">
    <property type="protein sequence ID" value="GMH06152.1"/>
    <property type="molecule type" value="Genomic_DNA"/>
</dbReference>
<gene>
    <name evidence="1" type="ORF">Nepgr_007992</name>
</gene>
<dbReference type="Proteomes" id="UP001279734">
    <property type="component" value="Unassembled WGS sequence"/>
</dbReference>
<proteinExistence type="predicted"/>
<name>A0AAD3S8R4_NEPGR</name>
<comment type="caution">
    <text evidence="1">The sequence shown here is derived from an EMBL/GenBank/DDBJ whole genome shotgun (WGS) entry which is preliminary data.</text>
</comment>
<sequence>MLMLSGLSLSCASRRDVLEVPGLNPWEFELLAWFLCPNGRSCSLTDAGNLLGMSSMLHTLADGEAGDLWRVSKLPAFSSAA</sequence>
<reference evidence="1" key="1">
    <citation type="submission" date="2023-05" db="EMBL/GenBank/DDBJ databases">
        <title>Nepenthes gracilis genome sequencing.</title>
        <authorList>
            <person name="Fukushima K."/>
        </authorList>
    </citation>
    <scope>NUCLEOTIDE SEQUENCE</scope>
    <source>
        <strain evidence="1">SING2019-196</strain>
    </source>
</reference>